<accession>I6ZQ83</accession>
<feature type="signal peptide" evidence="8">
    <location>
        <begin position="1"/>
        <end position="20"/>
    </location>
</feature>
<evidence type="ECO:0000313" key="10">
    <source>
        <dbReference type="EMBL" id="AFN74229.1"/>
    </source>
</evidence>
<dbReference type="eggNOG" id="COG4771">
    <property type="taxonomic scope" value="Bacteria"/>
</dbReference>
<dbReference type="Pfam" id="PF13715">
    <property type="entry name" value="CarbopepD_reg_2"/>
    <property type="match status" value="1"/>
</dbReference>
<dbReference type="RefSeq" id="WP_014855665.1">
    <property type="nucleotide sequence ID" value="NC_018178.1"/>
</dbReference>
<dbReference type="InterPro" id="IPR012910">
    <property type="entry name" value="Plug_dom"/>
</dbReference>
<dbReference type="SUPFAM" id="SSF56935">
    <property type="entry name" value="Porins"/>
    <property type="match status" value="1"/>
</dbReference>
<keyword evidence="11" id="KW-1185">Reference proteome</keyword>
<keyword evidence="4" id="KW-0812">Transmembrane</keyword>
<dbReference type="Proteomes" id="UP000009011">
    <property type="component" value="Chromosome"/>
</dbReference>
<dbReference type="HOGENOM" id="CLU_020298_0_0_10"/>
<dbReference type="GO" id="GO:0009279">
    <property type="term" value="C:cell outer membrane"/>
    <property type="evidence" value="ECO:0007669"/>
    <property type="project" value="UniProtKB-SubCell"/>
</dbReference>
<protein>
    <submittedName>
        <fullName evidence="10">Outer membrane receptor protein, putative</fullName>
    </submittedName>
</protein>
<dbReference type="InterPro" id="IPR039426">
    <property type="entry name" value="TonB-dep_rcpt-like"/>
</dbReference>
<dbReference type="Gene3D" id="2.170.130.10">
    <property type="entry name" value="TonB-dependent receptor, plug domain"/>
    <property type="match status" value="1"/>
</dbReference>
<keyword evidence="3" id="KW-1134">Transmembrane beta strand</keyword>
<comment type="subcellular location">
    <subcellularLocation>
        <location evidence="1">Cell outer membrane</location>
        <topology evidence="1">Multi-pass membrane protein</topology>
    </subcellularLocation>
</comment>
<keyword evidence="6" id="KW-0472">Membrane</keyword>
<evidence type="ECO:0000256" key="5">
    <source>
        <dbReference type="ARBA" id="ARBA00022729"/>
    </source>
</evidence>
<dbReference type="GO" id="GO:0015344">
    <property type="term" value="F:siderophore uptake transmembrane transporter activity"/>
    <property type="evidence" value="ECO:0007669"/>
    <property type="project" value="TreeGrafter"/>
</dbReference>
<evidence type="ECO:0000313" key="11">
    <source>
        <dbReference type="Proteomes" id="UP000009011"/>
    </source>
</evidence>
<name>I6ZQ83_MELRP</name>
<evidence type="ECO:0000256" key="2">
    <source>
        <dbReference type="ARBA" id="ARBA00022448"/>
    </source>
</evidence>
<evidence type="ECO:0000256" key="1">
    <source>
        <dbReference type="ARBA" id="ARBA00004571"/>
    </source>
</evidence>
<evidence type="ECO:0000256" key="3">
    <source>
        <dbReference type="ARBA" id="ARBA00022452"/>
    </source>
</evidence>
<organism evidence="10 11">
    <name type="scientific">Melioribacter roseus (strain DSM 23840 / JCM 17771 / VKM B-2668 / P3M-2)</name>
    <dbReference type="NCBI Taxonomy" id="1191523"/>
    <lineage>
        <taxon>Bacteria</taxon>
        <taxon>Pseudomonadati</taxon>
        <taxon>Ignavibacteriota</taxon>
        <taxon>Ignavibacteria</taxon>
        <taxon>Ignavibacteriales</taxon>
        <taxon>Melioribacteraceae</taxon>
        <taxon>Melioribacter</taxon>
    </lineage>
</organism>
<dbReference type="Gene3D" id="2.60.40.1120">
    <property type="entry name" value="Carboxypeptidase-like, regulatory domain"/>
    <property type="match status" value="1"/>
</dbReference>
<proteinExistence type="predicted"/>
<feature type="domain" description="TonB-dependent receptor plug" evidence="9">
    <location>
        <begin position="138"/>
        <end position="223"/>
    </location>
</feature>
<dbReference type="InterPro" id="IPR008969">
    <property type="entry name" value="CarboxyPept-like_regulatory"/>
</dbReference>
<gene>
    <name evidence="10" type="ordered locus">MROS_0988</name>
</gene>
<dbReference type="GO" id="GO:0044718">
    <property type="term" value="P:siderophore transmembrane transport"/>
    <property type="evidence" value="ECO:0007669"/>
    <property type="project" value="TreeGrafter"/>
</dbReference>
<dbReference type="InterPro" id="IPR037066">
    <property type="entry name" value="Plug_dom_sf"/>
</dbReference>
<keyword evidence="10" id="KW-0675">Receptor</keyword>
<keyword evidence="2" id="KW-0813">Transport</keyword>
<dbReference type="PANTHER" id="PTHR30069:SF29">
    <property type="entry name" value="HEMOGLOBIN AND HEMOGLOBIN-HAPTOGLOBIN-BINDING PROTEIN 1-RELATED"/>
    <property type="match status" value="1"/>
</dbReference>
<dbReference type="AlphaFoldDB" id="I6ZQ83"/>
<feature type="chain" id="PRO_5003707085" evidence="8">
    <location>
        <begin position="21"/>
        <end position="748"/>
    </location>
</feature>
<dbReference type="InterPro" id="IPR036942">
    <property type="entry name" value="Beta-barrel_TonB_sf"/>
</dbReference>
<dbReference type="EMBL" id="CP003557">
    <property type="protein sequence ID" value="AFN74229.1"/>
    <property type="molecule type" value="Genomic_DNA"/>
</dbReference>
<dbReference type="STRING" id="1191523.MROS_0988"/>
<evidence type="ECO:0000256" key="8">
    <source>
        <dbReference type="SAM" id="SignalP"/>
    </source>
</evidence>
<dbReference type="Gene3D" id="2.40.170.20">
    <property type="entry name" value="TonB-dependent receptor, beta-barrel domain"/>
    <property type="match status" value="1"/>
</dbReference>
<dbReference type="PANTHER" id="PTHR30069">
    <property type="entry name" value="TONB-DEPENDENT OUTER MEMBRANE RECEPTOR"/>
    <property type="match status" value="1"/>
</dbReference>
<evidence type="ECO:0000256" key="7">
    <source>
        <dbReference type="ARBA" id="ARBA00023237"/>
    </source>
</evidence>
<evidence type="ECO:0000256" key="6">
    <source>
        <dbReference type="ARBA" id="ARBA00023136"/>
    </source>
</evidence>
<reference evidence="10 11" key="1">
    <citation type="journal article" date="2013" name="PLoS ONE">
        <title>Genomic analysis of Melioribacter roseus, facultatively anaerobic organotrophic bacterium representing a novel deep lineage within Bacteriodetes/Chlorobi group.</title>
        <authorList>
            <person name="Kadnikov V.V."/>
            <person name="Mardanov A.V."/>
            <person name="Podosokorskaya O.A."/>
            <person name="Gavrilov S.N."/>
            <person name="Kublanov I.V."/>
            <person name="Beletsky A.V."/>
            <person name="Bonch-Osmolovskaya E.A."/>
            <person name="Ravin N.V."/>
        </authorList>
    </citation>
    <scope>NUCLEOTIDE SEQUENCE [LARGE SCALE GENOMIC DNA]</scope>
    <source>
        <strain evidence="11">JCM 17771 / P3M-2</strain>
    </source>
</reference>
<sequence length="748" mass="85020">MNNVFLKTLFCILVALNINAQSRTTVKGYVKDADGKPIPYVNVFIEGSFEGAMTNESGYFEFVSSKRGKAILSASIIGYEKFKTEIELFRSGEIELNIFLKEKEVELKETVISASSYGSEKEKGLVINRMDVLTTPGGAADLYQSLKTMPGITHVSESAELYVRGGDPQETVTLINQTPVYHPYTLESSYGGLFSNLKQSAIKSVYFSSGGFSVKYGNALSGVLDIETKDLPVNNGGSFGLSLASLDLSYGYMQENESTGIYADFSQSYTDPIFWLNGGRERMTVAPVSRNFTAGAIVKYSKSSRLKLFVMAADDKQGVNVERAEYNGVFNGNSSNYLVNLQSINPVFKNLLLKTAVGYNRFKNLWKIGTLDIEKTENVISFRSDAEYRIAQKVKLLGGFEFESRRIEYLGKVPYYDYDIRPGAEYTNIDAKINGDRAGLYTELQYLNLFSIKNLSTAAGIRYDKIFQLNAEWADPRFSLSYKLSEKTTFRFGAGMFRQMPDPRLLNPNDGNPDLKPMRAKHYIFSYEFTPDDNNSLRMEFYYKDYDDLPAENDFANYDNSGYGFAKGIDLIYKGIFPYGITGWISYGYIDTKRKWIDFENLTRSSYDITHNLNLVMKFTLSDYFQLGFTCRYATGRPYTPVVGAVYKEKYDIYEPVYGADNSVRFPDYKRIDLRLTYYNMLFNKYYLVVYAEALNIFGFKNLFGYSYLFDYGQKKKSKVISEGVCSSSVLCCKSEFIFSFFRRIISP</sequence>
<keyword evidence="5 8" id="KW-0732">Signal</keyword>
<dbReference type="SUPFAM" id="SSF49464">
    <property type="entry name" value="Carboxypeptidase regulatory domain-like"/>
    <property type="match status" value="1"/>
</dbReference>
<keyword evidence="7" id="KW-0998">Cell outer membrane</keyword>
<evidence type="ECO:0000259" key="9">
    <source>
        <dbReference type="Pfam" id="PF07715"/>
    </source>
</evidence>
<dbReference type="KEGG" id="mro:MROS_0988"/>
<dbReference type="Pfam" id="PF07715">
    <property type="entry name" value="Plug"/>
    <property type="match status" value="1"/>
</dbReference>
<evidence type="ECO:0000256" key="4">
    <source>
        <dbReference type="ARBA" id="ARBA00022692"/>
    </source>
</evidence>